<dbReference type="GO" id="GO:0016757">
    <property type="term" value="F:glycosyltransferase activity"/>
    <property type="evidence" value="ECO:0007669"/>
    <property type="project" value="InterPro"/>
</dbReference>
<accession>A0A3N0DUB1</accession>
<dbReference type="Pfam" id="PF00534">
    <property type="entry name" value="Glycos_transf_1"/>
    <property type="match status" value="1"/>
</dbReference>
<dbReference type="AlphaFoldDB" id="A0A3N0DUB1"/>
<dbReference type="InterPro" id="IPR050194">
    <property type="entry name" value="Glycosyltransferase_grp1"/>
</dbReference>
<name>A0A3N0DUB1_9ACTN</name>
<feature type="domain" description="Glycosyl transferase family 1" evidence="2">
    <location>
        <begin position="178"/>
        <end position="326"/>
    </location>
</feature>
<evidence type="ECO:0000313" key="4">
    <source>
        <dbReference type="Proteomes" id="UP000277094"/>
    </source>
</evidence>
<dbReference type="OrthoDB" id="6286688at2"/>
<dbReference type="PANTHER" id="PTHR45947:SF13">
    <property type="entry name" value="TRANSFERASE"/>
    <property type="match status" value="1"/>
</dbReference>
<reference evidence="3 4" key="1">
    <citation type="submission" date="2018-11" db="EMBL/GenBank/DDBJ databases">
        <authorList>
            <person name="Li F."/>
        </authorList>
    </citation>
    <scope>NUCLEOTIDE SEQUENCE [LARGE SCALE GENOMIC DNA]</scope>
    <source>
        <strain evidence="3 4">KIS18-7</strain>
    </source>
</reference>
<proteinExistence type="predicted"/>
<evidence type="ECO:0000256" key="1">
    <source>
        <dbReference type="ARBA" id="ARBA00022679"/>
    </source>
</evidence>
<dbReference type="PANTHER" id="PTHR45947">
    <property type="entry name" value="SULFOQUINOVOSYL TRANSFERASE SQD2"/>
    <property type="match status" value="1"/>
</dbReference>
<dbReference type="SUPFAM" id="SSF53756">
    <property type="entry name" value="UDP-Glycosyltransferase/glycogen phosphorylase"/>
    <property type="match status" value="1"/>
</dbReference>
<protein>
    <submittedName>
        <fullName evidence="3">Glycosyltransferase</fullName>
    </submittedName>
</protein>
<gene>
    <name evidence="3" type="ORF">EFL95_08735</name>
</gene>
<dbReference type="RefSeq" id="WP_123233613.1">
    <property type="nucleotide sequence ID" value="NZ_RJSG01000002.1"/>
</dbReference>
<dbReference type="EMBL" id="RJSG01000002">
    <property type="protein sequence ID" value="RNL79111.1"/>
    <property type="molecule type" value="Genomic_DNA"/>
</dbReference>
<evidence type="ECO:0000259" key="2">
    <source>
        <dbReference type="Pfam" id="PF00534"/>
    </source>
</evidence>
<sequence length="361" mass="40132">MRIYLAWQYITGYSTSGMHELVAQGHDVKLMFQEALVKPPFLAPFDDAELTKGLDAVGWTGQPDEDLLIQQVEEFQPDVLVVNSWHIPAYMRLAKKWKGKALRVVVMDHQWDGTLKQWGARLTRNFYIQKYFDAAWMPSDPQAEFARHLGFKQHQIITGLYTCEDSFFTGPQENPADAFLLVGRLVDTKGVDVLAPAYRKYREQSEAAGKTPWGLTVAGIGPMEDELKAIPGVEMLGFVMPKDLPSVMARTGCMILPSRWEPWGVVVHEAIASGQAVILTQVCGAASKLVNDGYNGRIIAVGAVDEMVEAMHWIANADPEQRKLISRRSAELAKQFTPQFMAGNLVSKAVELLPEALGQGT</sequence>
<comment type="caution">
    <text evidence="3">The sequence shown here is derived from an EMBL/GenBank/DDBJ whole genome shotgun (WGS) entry which is preliminary data.</text>
</comment>
<organism evidence="3 4">
    <name type="scientific">Nocardioides marmorisolisilvae</name>
    <dbReference type="NCBI Taxonomy" id="1542737"/>
    <lineage>
        <taxon>Bacteria</taxon>
        <taxon>Bacillati</taxon>
        <taxon>Actinomycetota</taxon>
        <taxon>Actinomycetes</taxon>
        <taxon>Propionibacteriales</taxon>
        <taxon>Nocardioidaceae</taxon>
        <taxon>Nocardioides</taxon>
    </lineage>
</organism>
<keyword evidence="4" id="KW-1185">Reference proteome</keyword>
<dbReference type="InterPro" id="IPR001296">
    <property type="entry name" value="Glyco_trans_1"/>
</dbReference>
<dbReference type="Gene3D" id="3.40.50.2000">
    <property type="entry name" value="Glycogen Phosphorylase B"/>
    <property type="match status" value="2"/>
</dbReference>
<evidence type="ECO:0000313" key="3">
    <source>
        <dbReference type="EMBL" id="RNL79111.1"/>
    </source>
</evidence>
<dbReference type="Proteomes" id="UP000277094">
    <property type="component" value="Unassembled WGS sequence"/>
</dbReference>
<keyword evidence="1 3" id="KW-0808">Transferase</keyword>
<dbReference type="CDD" id="cd03801">
    <property type="entry name" value="GT4_PimA-like"/>
    <property type="match status" value="1"/>
</dbReference>